<evidence type="ECO:0000313" key="1">
    <source>
        <dbReference type="EMBL" id="OQO03820.1"/>
    </source>
</evidence>
<reference evidence="2" key="1">
    <citation type="submission" date="2017-03" db="EMBL/GenBank/DDBJ databases">
        <title>Genomes of endolithic fungi from Antarctica.</title>
        <authorList>
            <person name="Coleine C."/>
            <person name="Masonjones S."/>
            <person name="Stajich J.E."/>
        </authorList>
    </citation>
    <scope>NUCLEOTIDE SEQUENCE [LARGE SCALE GENOMIC DNA]</scope>
    <source>
        <strain evidence="2">CCFEE 5527</strain>
    </source>
</reference>
<name>A0A1V8SXN3_9PEZI</name>
<sequence>MARQLFEILSYVSGVSEPDVHHNIPLERWIVEDAENYKRESRDAVGALWRAAGMADSLSAGAQIPLIDVCTNTGIDDQILAVPVRIEQWENGTDRWTYDASPSAKPSALTKLRTALAQSPTSLRGLLSLRAPYLENVPASFRDSVDRDLIAQLPDWMKLGPRNVKYRAGRLENGCYLIQIPGQLAMHLDVERKMHVPLGGLGDTEIITGAAKRAIVGV</sequence>
<comment type="caution">
    <text evidence="1">The sequence shown here is derived from an EMBL/GenBank/DDBJ whole genome shotgun (WGS) entry which is preliminary data.</text>
</comment>
<dbReference type="EMBL" id="NAJO01000023">
    <property type="protein sequence ID" value="OQO03820.1"/>
    <property type="molecule type" value="Genomic_DNA"/>
</dbReference>
<proteinExistence type="predicted"/>
<gene>
    <name evidence="1" type="ORF">B0A48_10461</name>
</gene>
<dbReference type="Proteomes" id="UP000192596">
    <property type="component" value="Unassembled WGS sequence"/>
</dbReference>
<protein>
    <submittedName>
        <fullName evidence="1">Uncharacterized protein</fullName>
    </submittedName>
</protein>
<dbReference type="InParanoid" id="A0A1V8SXN3"/>
<evidence type="ECO:0000313" key="2">
    <source>
        <dbReference type="Proteomes" id="UP000192596"/>
    </source>
</evidence>
<accession>A0A1V8SXN3</accession>
<dbReference type="AlphaFoldDB" id="A0A1V8SXN3"/>
<keyword evidence="2" id="KW-1185">Reference proteome</keyword>
<organism evidence="1 2">
    <name type="scientific">Cryoendolithus antarcticus</name>
    <dbReference type="NCBI Taxonomy" id="1507870"/>
    <lineage>
        <taxon>Eukaryota</taxon>
        <taxon>Fungi</taxon>
        <taxon>Dikarya</taxon>
        <taxon>Ascomycota</taxon>
        <taxon>Pezizomycotina</taxon>
        <taxon>Dothideomycetes</taxon>
        <taxon>Dothideomycetidae</taxon>
        <taxon>Cladosporiales</taxon>
        <taxon>Cladosporiaceae</taxon>
        <taxon>Cryoendolithus</taxon>
    </lineage>
</organism>